<evidence type="ECO:0000256" key="5">
    <source>
        <dbReference type="SAM" id="MobiDB-lite"/>
    </source>
</evidence>
<feature type="compositionally biased region" description="Basic and acidic residues" evidence="5">
    <location>
        <begin position="138"/>
        <end position="165"/>
    </location>
</feature>
<dbReference type="GO" id="GO:0003723">
    <property type="term" value="F:RNA binding"/>
    <property type="evidence" value="ECO:0007669"/>
    <property type="project" value="TreeGrafter"/>
</dbReference>
<accession>A0A7S4EF82</accession>
<protein>
    <recommendedName>
        <fullName evidence="7">RRM domain-containing protein</fullName>
    </recommendedName>
</protein>
<dbReference type="PROSITE" id="PS51687">
    <property type="entry name" value="SAM_MT_RNA_M5U"/>
    <property type="match status" value="1"/>
</dbReference>
<feature type="active site" description="Nucleophile" evidence="4">
    <location>
        <position position="681"/>
    </location>
</feature>
<feature type="region of interest" description="Disordered" evidence="5">
    <location>
        <begin position="275"/>
        <end position="310"/>
    </location>
</feature>
<dbReference type="CDD" id="cd02440">
    <property type="entry name" value="AdoMet_MTases"/>
    <property type="match status" value="1"/>
</dbReference>
<dbReference type="GO" id="GO:0032259">
    <property type="term" value="P:methylation"/>
    <property type="evidence" value="ECO:0007669"/>
    <property type="project" value="UniProtKB-KW"/>
</dbReference>
<feature type="compositionally biased region" description="Basic and acidic residues" evidence="5">
    <location>
        <begin position="278"/>
        <end position="306"/>
    </location>
</feature>
<name>A0A7S4EF82_9STRA</name>
<evidence type="ECO:0000256" key="4">
    <source>
        <dbReference type="PROSITE-ProRule" id="PRU01024"/>
    </source>
</evidence>
<evidence type="ECO:0000256" key="2">
    <source>
        <dbReference type="ARBA" id="ARBA00022679"/>
    </source>
</evidence>
<keyword evidence="3 4" id="KW-0949">S-adenosyl-L-methionine</keyword>
<dbReference type="Pfam" id="PF05958">
    <property type="entry name" value="tRNA_U5-meth_tr"/>
    <property type="match status" value="1"/>
</dbReference>
<reference evidence="6" key="1">
    <citation type="submission" date="2021-01" db="EMBL/GenBank/DDBJ databases">
        <authorList>
            <person name="Corre E."/>
            <person name="Pelletier E."/>
            <person name="Niang G."/>
            <person name="Scheremetjew M."/>
            <person name="Finn R."/>
            <person name="Kale V."/>
            <person name="Holt S."/>
            <person name="Cochrane G."/>
            <person name="Meng A."/>
            <person name="Brown T."/>
            <person name="Cohen L."/>
        </authorList>
    </citation>
    <scope>NUCLEOTIDE SEQUENCE</scope>
    <source>
        <strain evidence="6">10249 10 AB</strain>
    </source>
</reference>
<evidence type="ECO:0000256" key="3">
    <source>
        <dbReference type="ARBA" id="ARBA00022691"/>
    </source>
</evidence>
<dbReference type="Gene3D" id="3.40.50.150">
    <property type="entry name" value="Vaccinia Virus protein VP39"/>
    <property type="match status" value="1"/>
</dbReference>
<dbReference type="AlphaFoldDB" id="A0A7S4EF82"/>
<feature type="binding site" evidence="4">
    <location>
        <position position="653"/>
    </location>
    <ligand>
        <name>S-adenosyl-L-methionine</name>
        <dbReference type="ChEBI" id="CHEBI:59789"/>
    </ligand>
</feature>
<feature type="region of interest" description="Disordered" evidence="5">
    <location>
        <begin position="1"/>
        <end position="22"/>
    </location>
</feature>
<dbReference type="SUPFAM" id="SSF53335">
    <property type="entry name" value="S-adenosyl-L-methionine-dependent methyltransferases"/>
    <property type="match status" value="1"/>
</dbReference>
<proteinExistence type="inferred from homology"/>
<comment type="caution">
    <text evidence="4">Lacks conserved residue(s) required for the propagation of feature annotation.</text>
</comment>
<feature type="compositionally biased region" description="Acidic residues" evidence="5">
    <location>
        <begin position="756"/>
        <end position="772"/>
    </location>
</feature>
<dbReference type="InterPro" id="IPR045850">
    <property type="entry name" value="TRM2_met"/>
</dbReference>
<keyword evidence="1 4" id="KW-0489">Methyltransferase</keyword>
<sequence length="772" mass="85673">MAKGSPKREGKAEADPVQMEKECNPAPSVSAAILNTPNTGAPTNVYRSSLDATPRKVVVHNVFKFLNKKDVDAIVQSWLDDAEKPDGFRLVIDRYKKPPRNGWITVTVAEDCMVEPFIKLINGTERVNKKGQIMVARRAGEDSGNRKKRSRDDNNGTSDSKRSRPDVPVCPTPSQIRGKLTAIWSEPYSTQLETKKKDMIRNCAIKIEKELKAKFRTIEKEARRNPSQKEKPKMFSWINGKPSIAVEDVVRSPVIMKYRNKCELTFGYRYPDGSNNRVSDKETEVEEKGEKIQGSEKHKEGIEKNDNGSVPARVETASRIPALGFLPYGWRYSVARPHSLQNIPDEVCAIADLIDDFLLSSPLPPYETGVHRGFWRSLTIRSSERTGQLMAIVVHASPEGGAGEEKPASDACENSNKEKRNLFEKERDRLVAILTKNKLAIPKRDLPMVQMVRENDSAKDEAIATGDEKLAEREDELMKNETGTFRVTSIFFQEYDGLSSPSVSHPVQHAYGSKYIEEKLGKNSYQISPGAFFQVTTAGAEILYNVVADRIKEVSSDPAETLMFDICCGTGTIGLHCLAEEVVGRVVGIDISEPAIDDALANARRNGFEDDGSKGKTRFVASRAELVMGKELRLANSATGCDAPSRSIVAVVDPARDGLHPDVIKAIRSTEKIQRLVYVSCNPTGSLVKDAAMLCGPATKKYRGLPFKPTRAQPVDMFPLTPHCEMVMTFDRMTKEEVKAESGVVKQSSEKPSTDQECENKEEEATDNDPKT</sequence>
<keyword evidence="2 4" id="KW-0808">Transferase</keyword>
<organism evidence="6">
    <name type="scientific">Pseudo-nitzschia australis</name>
    <dbReference type="NCBI Taxonomy" id="44445"/>
    <lineage>
        <taxon>Eukaryota</taxon>
        <taxon>Sar</taxon>
        <taxon>Stramenopiles</taxon>
        <taxon>Ochrophyta</taxon>
        <taxon>Bacillariophyta</taxon>
        <taxon>Bacillariophyceae</taxon>
        <taxon>Bacillariophycidae</taxon>
        <taxon>Bacillariales</taxon>
        <taxon>Bacillariaceae</taxon>
        <taxon>Pseudo-nitzschia</taxon>
    </lineage>
</organism>
<dbReference type="InterPro" id="IPR010280">
    <property type="entry name" value="U5_MeTrfase_fam"/>
</dbReference>
<gene>
    <name evidence="6" type="ORF">PAUS00366_LOCUS2248</name>
</gene>
<comment type="similarity">
    <text evidence="4">Belongs to the class I-like SAM-binding methyltransferase superfamily. RNA M5U methyltransferase family.</text>
</comment>
<feature type="binding site" evidence="4">
    <location>
        <position position="590"/>
    </location>
    <ligand>
        <name>S-adenosyl-L-methionine</name>
        <dbReference type="ChEBI" id="CHEBI:59789"/>
    </ligand>
</feature>
<dbReference type="GO" id="GO:0008173">
    <property type="term" value="F:RNA methyltransferase activity"/>
    <property type="evidence" value="ECO:0007669"/>
    <property type="project" value="InterPro"/>
</dbReference>
<evidence type="ECO:0000313" key="6">
    <source>
        <dbReference type="EMBL" id="CAE0709528.1"/>
    </source>
</evidence>
<evidence type="ECO:0000256" key="1">
    <source>
        <dbReference type="ARBA" id="ARBA00022603"/>
    </source>
</evidence>
<evidence type="ECO:0008006" key="7">
    <source>
        <dbReference type="Google" id="ProtNLM"/>
    </source>
</evidence>
<dbReference type="EMBL" id="HBIX01002968">
    <property type="protein sequence ID" value="CAE0709528.1"/>
    <property type="molecule type" value="Transcribed_RNA"/>
</dbReference>
<dbReference type="PANTHER" id="PTHR45904:SF2">
    <property type="entry name" value="TRNA (URACIL-5-)-METHYLTRANSFERASE HOMOLOG A"/>
    <property type="match status" value="1"/>
</dbReference>
<feature type="region of interest" description="Disordered" evidence="5">
    <location>
        <begin position="136"/>
        <end position="173"/>
    </location>
</feature>
<dbReference type="GO" id="GO:0006396">
    <property type="term" value="P:RNA processing"/>
    <property type="evidence" value="ECO:0007669"/>
    <property type="project" value="InterPro"/>
</dbReference>
<feature type="binding site" evidence="4">
    <location>
        <position position="534"/>
    </location>
    <ligand>
        <name>S-adenosyl-L-methionine</name>
        <dbReference type="ChEBI" id="CHEBI:59789"/>
    </ligand>
</feature>
<dbReference type="PANTHER" id="PTHR45904">
    <property type="entry name" value="TRNA (URACIL-5-)-METHYLTRANSFERASE"/>
    <property type="match status" value="1"/>
</dbReference>
<feature type="region of interest" description="Disordered" evidence="5">
    <location>
        <begin position="738"/>
        <end position="772"/>
    </location>
</feature>
<dbReference type="InterPro" id="IPR029063">
    <property type="entry name" value="SAM-dependent_MTases_sf"/>
</dbReference>